<comment type="caution">
    <text evidence="1">The sequence shown here is derived from an EMBL/GenBank/DDBJ whole genome shotgun (WGS) entry which is preliminary data.</text>
</comment>
<dbReference type="EMBL" id="QJKJ01008320">
    <property type="protein sequence ID" value="RDX80102.1"/>
    <property type="molecule type" value="Genomic_DNA"/>
</dbReference>
<evidence type="ECO:0000313" key="2">
    <source>
        <dbReference type="Proteomes" id="UP000257109"/>
    </source>
</evidence>
<sequence length="190" mass="22280">MCYHKGYGSNNNNYSLSDKHMTHRLVRMYQVDIGGIMERKLEKNPNFSWGRQHTNQTQNVYRSHHLCNIRTKERGKMKGGPLRLLQIELTTKAKVKVITLRSGKELKKFQQTKKVVPPKDEIPIMEAITNVVNEGKNVNVPFPQRLEDERKDKEFARFLEISGKLHINIPFIDVITQMPNFVKFKKKYNV</sequence>
<dbReference type="OrthoDB" id="1424208at2759"/>
<dbReference type="Proteomes" id="UP000257109">
    <property type="component" value="Unassembled WGS sequence"/>
</dbReference>
<name>A0A371FPC7_MUCPR</name>
<reference evidence="1" key="1">
    <citation type="submission" date="2018-05" db="EMBL/GenBank/DDBJ databases">
        <title>Draft genome of Mucuna pruriens seed.</title>
        <authorList>
            <person name="Nnadi N.E."/>
            <person name="Vos R."/>
            <person name="Hasami M.H."/>
            <person name="Devisetty U.K."/>
            <person name="Aguiy J.C."/>
        </authorList>
    </citation>
    <scope>NUCLEOTIDE SEQUENCE [LARGE SCALE GENOMIC DNA]</scope>
    <source>
        <strain evidence="1">JCA_2017</strain>
    </source>
</reference>
<evidence type="ECO:0000313" key="1">
    <source>
        <dbReference type="EMBL" id="RDX80102.1"/>
    </source>
</evidence>
<organism evidence="1 2">
    <name type="scientific">Mucuna pruriens</name>
    <name type="common">Velvet bean</name>
    <name type="synonym">Dolichos pruriens</name>
    <dbReference type="NCBI Taxonomy" id="157652"/>
    <lineage>
        <taxon>Eukaryota</taxon>
        <taxon>Viridiplantae</taxon>
        <taxon>Streptophyta</taxon>
        <taxon>Embryophyta</taxon>
        <taxon>Tracheophyta</taxon>
        <taxon>Spermatophyta</taxon>
        <taxon>Magnoliopsida</taxon>
        <taxon>eudicotyledons</taxon>
        <taxon>Gunneridae</taxon>
        <taxon>Pentapetalae</taxon>
        <taxon>rosids</taxon>
        <taxon>fabids</taxon>
        <taxon>Fabales</taxon>
        <taxon>Fabaceae</taxon>
        <taxon>Papilionoideae</taxon>
        <taxon>50 kb inversion clade</taxon>
        <taxon>NPAAA clade</taxon>
        <taxon>indigoferoid/millettioid clade</taxon>
        <taxon>Phaseoleae</taxon>
        <taxon>Mucuna</taxon>
    </lineage>
</organism>
<keyword evidence="2" id="KW-1185">Reference proteome</keyword>
<proteinExistence type="predicted"/>
<protein>
    <submittedName>
        <fullName evidence="1">Uncharacterized protein</fullName>
    </submittedName>
</protein>
<dbReference type="AlphaFoldDB" id="A0A371FPC7"/>
<accession>A0A371FPC7</accession>
<gene>
    <name evidence="1" type="ORF">CR513_39381</name>
</gene>
<feature type="non-terminal residue" evidence="1">
    <location>
        <position position="1"/>
    </location>
</feature>